<feature type="compositionally biased region" description="Low complexity" evidence="1">
    <location>
        <begin position="438"/>
        <end position="447"/>
    </location>
</feature>
<feature type="compositionally biased region" description="Gly residues" evidence="1">
    <location>
        <begin position="685"/>
        <end position="698"/>
    </location>
</feature>
<feature type="compositionally biased region" description="Polar residues" evidence="1">
    <location>
        <begin position="656"/>
        <end position="668"/>
    </location>
</feature>
<proteinExistence type="predicted"/>
<dbReference type="EMBL" id="LK391709">
    <property type="protein sequence ID" value="CDR96865.1"/>
    <property type="molecule type" value="Genomic_DNA"/>
</dbReference>
<keyword evidence="2" id="KW-0472">Membrane</keyword>
<protein>
    <recommendedName>
        <fullName evidence="5">Ribosome binding protein</fullName>
    </recommendedName>
</protein>
<reference evidence="4" key="1">
    <citation type="journal article" date="2014" name="Nucleic Acids Res.">
        <title>The evolutionary dynamics of variant antigen genes in Babesia reveal a history of genomic innovation underlying host-parasite interaction.</title>
        <authorList>
            <person name="Jackson A.P."/>
            <person name="Otto T.D."/>
            <person name="Darby A."/>
            <person name="Ramaprasad A."/>
            <person name="Xia D."/>
            <person name="Echaide I.E."/>
            <person name="Farber M."/>
            <person name="Gahlot S."/>
            <person name="Gamble J."/>
            <person name="Gupta D."/>
            <person name="Gupta Y."/>
            <person name="Jackson L."/>
            <person name="Malandrin L."/>
            <person name="Malas T.B."/>
            <person name="Moussa E."/>
            <person name="Nair M."/>
            <person name="Reid A.J."/>
            <person name="Sanders M."/>
            <person name="Sharma J."/>
            <person name="Tracey A."/>
            <person name="Quail M.A."/>
            <person name="Weir W."/>
            <person name="Wastling J.M."/>
            <person name="Hall N."/>
            <person name="Willadsen P."/>
            <person name="Lingelbach K."/>
            <person name="Shiels B."/>
            <person name="Tait A."/>
            <person name="Berriman M."/>
            <person name="Allred D.R."/>
            <person name="Pain A."/>
        </authorList>
    </citation>
    <scope>NUCLEOTIDE SEQUENCE [LARGE SCALE GENOMIC DNA]</scope>
    <source>
        <strain evidence="4">Bond</strain>
    </source>
</reference>
<organism evidence="3 4">
    <name type="scientific">Babesia bigemina</name>
    <dbReference type="NCBI Taxonomy" id="5866"/>
    <lineage>
        <taxon>Eukaryota</taxon>
        <taxon>Sar</taxon>
        <taxon>Alveolata</taxon>
        <taxon>Apicomplexa</taxon>
        <taxon>Aconoidasida</taxon>
        <taxon>Piroplasmida</taxon>
        <taxon>Babesiidae</taxon>
        <taxon>Babesia</taxon>
    </lineage>
</organism>
<gene>
    <name evidence="3" type="ORF">BBBOND_0307690</name>
</gene>
<feature type="region of interest" description="Disordered" evidence="1">
    <location>
        <begin position="393"/>
        <end position="703"/>
    </location>
</feature>
<feature type="compositionally biased region" description="Low complexity" evidence="1">
    <location>
        <begin position="519"/>
        <end position="540"/>
    </location>
</feature>
<accession>A0A061DE65</accession>
<dbReference type="Proteomes" id="UP000033188">
    <property type="component" value="Chromosome 3"/>
</dbReference>
<dbReference type="OrthoDB" id="365890at2759"/>
<feature type="compositionally biased region" description="Pro residues" evidence="1">
    <location>
        <begin position="491"/>
        <end position="502"/>
    </location>
</feature>
<feature type="compositionally biased region" description="Polar residues" evidence="1">
    <location>
        <begin position="612"/>
        <end position="640"/>
    </location>
</feature>
<keyword evidence="2" id="KW-0812">Transmembrane</keyword>
<evidence type="ECO:0000313" key="4">
    <source>
        <dbReference type="Proteomes" id="UP000033188"/>
    </source>
</evidence>
<dbReference type="VEuPathDB" id="PiroplasmaDB:BBBOND_0307690"/>
<evidence type="ECO:0000313" key="3">
    <source>
        <dbReference type="EMBL" id="CDR96865.1"/>
    </source>
</evidence>
<evidence type="ECO:0008006" key="5">
    <source>
        <dbReference type="Google" id="ProtNLM"/>
    </source>
</evidence>
<feature type="compositionally biased region" description="Polar residues" evidence="1">
    <location>
        <begin position="473"/>
        <end position="485"/>
    </location>
</feature>
<sequence>MAAKGAAGGTAHGVPLDTLKDCLQFLEWLNGRNGQRSHVVTGIVQELRPYYGSNSQFKGQLQNRYVNFIKNVDSLHKKLSFNVGTTLRPYEVTLRDPKLILDALLECTPKLLAALSFIQYHVDGAFSGVGGGDWASQSPNSGDFRTFLTTGNYILRGGFSDKELSSVQGSTLVEDLKTILNKYGARGHPVHDHFRNVMLITLARPLDPVNTGNAVFLLPVFCELVIGDPDGNKYKSSVEKAIGTNTICWTDLKDHCQLLKEHIDQLTAAGFSATGIAFKPKEPVKFVTKAAEWCKANLSKTASELGKMIPQSIYSRSTELQPFANDKLYPHGFIFDGSKQRVWAKPSKLDEWGPIFQKFIQLDVLLRKLKDILDGYECGAAPLVTNARAVEPTATKTEATKTEAAKPVVTKADATKPVLKNAGSSPNQNNGQSERKPTTSSVVTSSSKHPGGTGAPGSTGAKGEKGPLGHPSTVYTTSFPPQNNVQRQSPAQPPPATPPRAPAGPASPSKPDGGGKGSQGDSAGPQPTSSTSSVQPQSPGVQPPGPQSPGASSNGGGTGLDGKVPISTTQRSGQDTSQTSTTAAGTTSSGSSSGAGGGGGSSQINGAPGSQPDASSEATITQLSSVQSPDSVPSGATGSDSGPDRGVQRSAADPIQQHTQVNPTGTGIVSTASAATDSTSTAVGSGDGAGMGGRGAGNGQPQTTVAIKKNAPACDANFLMNYKSDAEPPCQVISNLRSRTSPPTSYPAFDRAWEKVQENELQRKLDAKRRQQVAQLGRHTPIRHVQRPTGPSSLPSGGHTVNQRPYFVPGGGPSRQVSETLHVDLPSLEVSGDVVDSKPSKEIEDKLRRKLKAEEQVKLWQWQAKKEGDSYDKKLLKSDIYVYGSEVADTGTSVLGDSDVGLKGEFKGTPLPHNSDHLLPKQHAADRYKSYLQHGTISDGYAIRPPKTQRRTVHPLKPPKQYPTAQPTSNKPKSLLNPYDLSGIVLEPNQQGKKNVHGITGQQTKDNNMPLPLSFFMADGKPVAKPPSEKWKPKTVEPNDIYTMLEKDVQGNVLPAIPDILSKPIPDPKRNMRMPKLDNDKRYTAHTGKKDFVQRKSQSQIGYFDDHPGVMIDPGICPASYGNYVLPVGVTIPPTDSFNPPPRTVRQMLCWLSDLPSAPSFAVLTQLVASLFDSSHNIVASETFSDNDVISSMYDACGHASSVLGGIQGSSPADMSKFHFERYGVALMHYSEDPYTLLCQLLSYVYAAYHQLSFLRTQCSRDTHSGGWRDCQYGKNVNFSETWQCTKFPADIVKSHHHGCDPSPLQGFLTDHLDLSTYRYERDNMCRRSHIKMGFQHTDLQSKSMHGFYIYQLLIGACYTSDPLENLCRYLVCLTRRTPRTTGELVSYFHHFGIELHGYASDGLSPLGTALTKSYVDCPDWDHLGRHDLVAVKGIRGSESLISKNNSSHDNAHPRTLSTLVGCSGDPANCHPRISPITYRAYALYSQSFAHTYLSWAVYLPDRLHESLQKLYYELKKHDSSKCSSLHLCSTALPLLYLHGFTPPEGKSQPTVTCSDVITKLQEIVNGRPIADFISAMDNFLYGIREPFIFTIVALWSLAFLIFANTMLYRLDVLRIRSHLIRTKASHHIDVKALLTKGRKMLSLYKDVDYFDEDPIGQLVIR</sequence>
<feature type="compositionally biased region" description="Low complexity" evidence="1">
    <location>
        <begin position="567"/>
        <end position="592"/>
    </location>
</feature>
<feature type="compositionally biased region" description="Low complexity" evidence="1">
    <location>
        <begin position="669"/>
        <end position="684"/>
    </location>
</feature>
<dbReference type="STRING" id="5866.A0A061DE65"/>
<name>A0A061DE65_BABBI</name>
<dbReference type="RefSeq" id="XP_012769051.1">
    <property type="nucleotide sequence ID" value="XM_012913597.1"/>
</dbReference>
<keyword evidence="2" id="KW-1133">Transmembrane helix</keyword>
<feature type="region of interest" description="Disordered" evidence="1">
    <location>
        <begin position="948"/>
        <end position="973"/>
    </location>
</feature>
<feature type="compositionally biased region" description="Polar residues" evidence="1">
    <location>
        <begin position="963"/>
        <end position="972"/>
    </location>
</feature>
<evidence type="ECO:0000256" key="2">
    <source>
        <dbReference type="SAM" id="Phobius"/>
    </source>
</evidence>
<feature type="compositionally biased region" description="Polar residues" evidence="1">
    <location>
        <begin position="422"/>
        <end position="432"/>
    </location>
</feature>
<feature type="region of interest" description="Disordered" evidence="1">
    <location>
        <begin position="770"/>
        <end position="815"/>
    </location>
</feature>
<dbReference type="GeneID" id="24565406"/>
<dbReference type="KEGG" id="bbig:BBBOND_0307690"/>
<feature type="compositionally biased region" description="Polar residues" evidence="1">
    <location>
        <begin position="789"/>
        <end position="803"/>
    </location>
</feature>
<feature type="transmembrane region" description="Helical" evidence="2">
    <location>
        <begin position="1588"/>
        <end position="1609"/>
    </location>
</feature>
<keyword evidence="4" id="KW-1185">Reference proteome</keyword>
<evidence type="ECO:0000256" key="1">
    <source>
        <dbReference type="SAM" id="MobiDB-lite"/>
    </source>
</evidence>